<organism evidence="2 3">
    <name type="scientific">Thiobacillus sedimenti</name>
    <dbReference type="NCBI Taxonomy" id="3110231"/>
    <lineage>
        <taxon>Bacteria</taxon>
        <taxon>Pseudomonadati</taxon>
        <taxon>Pseudomonadota</taxon>
        <taxon>Betaproteobacteria</taxon>
        <taxon>Nitrosomonadales</taxon>
        <taxon>Thiobacillaceae</taxon>
        <taxon>Thiobacillus</taxon>
    </lineage>
</organism>
<gene>
    <name evidence="2" type="ORF">VA613_06825</name>
</gene>
<sequence length="316" mass="32829">MKPTPCAALLRRVASPLARMLSPFALVPSLALAVPFTFSTGDPDGQMATASHLAGPPGIETETADDFVLGSQTQLNHATFTGLLTGGASASDIGQVAIRIYRVFPDDSDIGRTSGAPTYSTSQVPTRVNSPADVAFDSRDSALGTLTFSTMLLSAGFTAANSVISGIHSLPNQATGGEGPQTGSEVMFDVSFGTPFDLAADHYFFVPLVGLTKGDFLWLSAPRPIVPPGTPFTPDLQSWIRDANLDPDWLRIGTDIVGGQPAPTFNAAFSLAGEAGAGASVPEPDSRMLLAIGGMALLAAGRRRMGLNRLAVRAEP</sequence>
<dbReference type="EMBL" id="CP141769">
    <property type="protein sequence ID" value="WRS40585.1"/>
    <property type="molecule type" value="Genomic_DNA"/>
</dbReference>
<protein>
    <recommendedName>
        <fullName evidence="4">PEP-CTERM protein-sorting domain-containing protein</fullName>
    </recommendedName>
</protein>
<keyword evidence="1" id="KW-0732">Signal</keyword>
<proteinExistence type="predicted"/>
<evidence type="ECO:0000256" key="1">
    <source>
        <dbReference type="SAM" id="SignalP"/>
    </source>
</evidence>
<name>A0ABZ1CNW2_9PROT</name>
<dbReference type="RefSeq" id="WP_324781112.1">
    <property type="nucleotide sequence ID" value="NZ_CP141769.1"/>
</dbReference>
<evidence type="ECO:0008006" key="4">
    <source>
        <dbReference type="Google" id="ProtNLM"/>
    </source>
</evidence>
<evidence type="ECO:0000313" key="2">
    <source>
        <dbReference type="EMBL" id="WRS40585.1"/>
    </source>
</evidence>
<keyword evidence="3" id="KW-1185">Reference proteome</keyword>
<reference evidence="2 3" key="1">
    <citation type="submission" date="2023-12" db="EMBL/GenBank/DDBJ databases">
        <title>Thiobacillus sedimentum sp. nov., a chemolithoautotrophic sulfur-oxidizing bacterium isolated from freshwater sediment.</title>
        <authorList>
            <person name="Luo J."/>
            <person name="Dai C."/>
        </authorList>
    </citation>
    <scope>NUCLEOTIDE SEQUENCE [LARGE SCALE GENOMIC DNA]</scope>
    <source>
        <strain evidence="2 3">SCUT-2</strain>
    </source>
</reference>
<dbReference type="Proteomes" id="UP001334732">
    <property type="component" value="Chromosome"/>
</dbReference>
<evidence type="ECO:0000313" key="3">
    <source>
        <dbReference type="Proteomes" id="UP001334732"/>
    </source>
</evidence>
<feature type="signal peptide" evidence="1">
    <location>
        <begin position="1"/>
        <end position="33"/>
    </location>
</feature>
<feature type="chain" id="PRO_5046763365" description="PEP-CTERM protein-sorting domain-containing protein" evidence="1">
    <location>
        <begin position="34"/>
        <end position="316"/>
    </location>
</feature>
<accession>A0ABZ1CNW2</accession>